<dbReference type="EMBL" id="JAERRK010000025">
    <property type="protein sequence ID" value="MBL1086794.1"/>
    <property type="molecule type" value="Genomic_DNA"/>
</dbReference>
<keyword evidence="1" id="KW-0472">Membrane</keyword>
<dbReference type="Proteomes" id="UP000661858">
    <property type="component" value="Unassembled WGS sequence"/>
</dbReference>
<organism evidence="2 3">
    <name type="scientific">Streptomyces actinomycinicus</name>
    <dbReference type="NCBI Taxonomy" id="1695166"/>
    <lineage>
        <taxon>Bacteria</taxon>
        <taxon>Bacillati</taxon>
        <taxon>Actinomycetota</taxon>
        <taxon>Actinomycetes</taxon>
        <taxon>Kitasatosporales</taxon>
        <taxon>Streptomycetaceae</taxon>
        <taxon>Streptomyces</taxon>
    </lineage>
</organism>
<gene>
    <name evidence="2" type="ORF">JK359_33350</name>
</gene>
<feature type="transmembrane region" description="Helical" evidence="1">
    <location>
        <begin position="110"/>
        <end position="130"/>
    </location>
</feature>
<keyword evidence="1" id="KW-0812">Transmembrane</keyword>
<comment type="caution">
    <text evidence="2">The sequence shown here is derived from an EMBL/GenBank/DDBJ whole genome shotgun (WGS) entry which is preliminary data.</text>
</comment>
<accession>A0A937ERP7</accession>
<evidence type="ECO:0000256" key="1">
    <source>
        <dbReference type="SAM" id="Phobius"/>
    </source>
</evidence>
<reference evidence="2" key="1">
    <citation type="submission" date="2021-01" db="EMBL/GenBank/DDBJ databases">
        <title>WGS of actinomycetes isolated from Thailand.</title>
        <authorList>
            <person name="Thawai C."/>
        </authorList>
    </citation>
    <scope>NUCLEOTIDE SEQUENCE</scope>
    <source>
        <strain evidence="2">RCU-197</strain>
    </source>
</reference>
<feature type="transmembrane region" description="Helical" evidence="1">
    <location>
        <begin position="20"/>
        <end position="44"/>
    </location>
</feature>
<dbReference type="AlphaFoldDB" id="A0A937ERP7"/>
<name>A0A937ERP7_9ACTN</name>
<keyword evidence="1" id="KW-1133">Transmembrane helix</keyword>
<proteinExistence type="predicted"/>
<protein>
    <submittedName>
        <fullName evidence="2">Uncharacterized protein</fullName>
    </submittedName>
</protein>
<evidence type="ECO:0000313" key="3">
    <source>
        <dbReference type="Proteomes" id="UP000661858"/>
    </source>
</evidence>
<sequence>MSAATTTSTRTKLSAPQLTVIQAQALVTTWLITGFVAFGVAWGLGLQAAWWHRVLLALPVLGLGVADAYGVDHVMDFRARLTRTLADLGWVQIPLAIGGGAWLLGLVPVVGTRLVVGGLIVLVAVLYRYAPHAAAPAGGAR</sequence>
<dbReference type="RefSeq" id="WP_201843345.1">
    <property type="nucleotide sequence ID" value="NZ_JAERRK010000025.1"/>
</dbReference>
<keyword evidence="3" id="KW-1185">Reference proteome</keyword>
<evidence type="ECO:0000313" key="2">
    <source>
        <dbReference type="EMBL" id="MBL1086794.1"/>
    </source>
</evidence>
<feature type="transmembrane region" description="Helical" evidence="1">
    <location>
        <begin position="50"/>
        <end position="72"/>
    </location>
</feature>